<sequence>MHEINIDDISLGSGFSHAKYASVVSAIGVRNRNLFIGSSSISGDLWGGGLVVYKLKNFKNYFGRVAYEDESTVVDDISHQVVTETSFDSSVASIAPLNLSCGELTDAVVIGLDDGSIQLVTLREVSANSHQSQMQPLTINSATYHDWPLEKVISSQTSGSTNPHIITLDVAGCVKLWDCPSLMPIKSWSINSTTWPVNGSALTPDISLLSTNNTNNIINHQNNCENFLLSTLNPLDVKRKICLWDIRVNDVSNPIVIQSSDCSNITHDLPTALSWFSTNHLLLGTYEGHLWVYDIRNPKMELTNVDVTNTNETFKSSSHRCKQIVQIITHNYPETSTENIPNTSKYIGLIQINGSIDVYQQNISTFDVSNDMFTHVYHDDGKSIMNIDNGCYGRVKPCGLFLSSDLMNPEQPWRLLLSTGIPDNNHNLSLTNTSSYTANMNYHTTTPTILNYQLRAKQPYIEASELNANDVQVTLIMQGLQAPSRGFCGLIKPGCSGNFHSDSFNTTSASIRQQLGNGLLKVELGEYSLNVLCELTNPNYTYEYTVRQFPSKIIPTFCTFKIQNNKVRLRLRKACGSEQWAGALAVKGLDQS</sequence>
<accession>A0A430Q8F1</accession>
<comment type="caution">
    <text evidence="1">The sequence shown here is derived from an EMBL/GenBank/DDBJ whole genome shotgun (WGS) entry which is preliminary data.</text>
</comment>
<organism evidence="1 2">
    <name type="scientific">Schistosoma bovis</name>
    <name type="common">Blood fluke</name>
    <dbReference type="NCBI Taxonomy" id="6184"/>
    <lineage>
        <taxon>Eukaryota</taxon>
        <taxon>Metazoa</taxon>
        <taxon>Spiralia</taxon>
        <taxon>Lophotrochozoa</taxon>
        <taxon>Platyhelminthes</taxon>
        <taxon>Trematoda</taxon>
        <taxon>Digenea</taxon>
        <taxon>Strigeidida</taxon>
        <taxon>Schistosomatoidea</taxon>
        <taxon>Schistosomatidae</taxon>
        <taxon>Schistosoma</taxon>
    </lineage>
</organism>
<dbReference type="EMBL" id="QMKO01002304">
    <property type="protein sequence ID" value="RTG83972.1"/>
    <property type="molecule type" value="Genomic_DNA"/>
</dbReference>
<dbReference type="InterPro" id="IPR036322">
    <property type="entry name" value="WD40_repeat_dom_sf"/>
</dbReference>
<keyword evidence="2" id="KW-1185">Reference proteome</keyword>
<protein>
    <submittedName>
        <fullName evidence="1">Uncharacterized protein</fullName>
    </submittedName>
</protein>
<proteinExistence type="predicted"/>
<dbReference type="CDD" id="cd06463">
    <property type="entry name" value="p23_like"/>
    <property type="match status" value="1"/>
</dbReference>
<dbReference type="Gene3D" id="2.130.10.10">
    <property type="entry name" value="YVTN repeat-like/Quinoprotein amine dehydrogenase"/>
    <property type="match status" value="1"/>
</dbReference>
<reference evidence="1 2" key="1">
    <citation type="journal article" date="2019" name="PLoS Pathog.">
        <title>Genome sequence of the bovine parasite Schistosoma bovis Tanzania.</title>
        <authorList>
            <person name="Oey H."/>
            <person name="Zakrzewski M."/>
            <person name="Gobert G."/>
            <person name="Gravermann K."/>
            <person name="Stoye J."/>
            <person name="Jones M."/>
            <person name="Mcmanus D."/>
            <person name="Krause L."/>
        </authorList>
    </citation>
    <scope>NUCLEOTIDE SEQUENCE [LARGE SCALE GENOMIC DNA]</scope>
    <source>
        <strain evidence="1 2">TAN1997</strain>
    </source>
</reference>
<dbReference type="Gene3D" id="2.60.40.790">
    <property type="match status" value="1"/>
</dbReference>
<dbReference type="SUPFAM" id="SSF49764">
    <property type="entry name" value="HSP20-like chaperones"/>
    <property type="match status" value="1"/>
</dbReference>
<gene>
    <name evidence="1" type="ORF">DC041_0001433</name>
</gene>
<dbReference type="Proteomes" id="UP000290809">
    <property type="component" value="Unassembled WGS sequence"/>
</dbReference>
<dbReference type="SUPFAM" id="SSF50978">
    <property type="entry name" value="WD40 repeat-like"/>
    <property type="match status" value="1"/>
</dbReference>
<dbReference type="InterPro" id="IPR015943">
    <property type="entry name" value="WD40/YVTN_repeat-like_dom_sf"/>
</dbReference>
<dbReference type="AlphaFoldDB" id="A0A430Q8F1"/>
<evidence type="ECO:0000313" key="2">
    <source>
        <dbReference type="Proteomes" id="UP000290809"/>
    </source>
</evidence>
<evidence type="ECO:0000313" key="1">
    <source>
        <dbReference type="EMBL" id="RTG83972.1"/>
    </source>
</evidence>
<dbReference type="InterPro" id="IPR008978">
    <property type="entry name" value="HSP20-like_chaperone"/>
</dbReference>
<name>A0A430Q8F1_SCHBO</name>